<sequence>MHVLSMRAQSAIGVALILLMAMTRGQHFASVENLPSASWSIFFLAGFYLRPRWAFALLFAEASALDFGSLASGSISDWCLSPAYWALLPAYGSLWLAGRLFAGWQRDDLRSLAVLASTLLVAGFAAYLISGGAFYFFSGRYPEPTLAGFLPRIAQYLPRHLGNLAFYVGTALVLHLGIVSALRLGQPRRVH</sequence>
<dbReference type="EMBL" id="POUT01000003">
    <property type="protein sequence ID" value="PNG10264.1"/>
    <property type="molecule type" value="Genomic_DNA"/>
</dbReference>
<name>A0A2N8T686_STUST</name>
<proteinExistence type="predicted"/>
<dbReference type="Proteomes" id="UP000236023">
    <property type="component" value="Unassembled WGS sequence"/>
</dbReference>
<organism evidence="2 3">
    <name type="scientific">Stutzerimonas stutzeri</name>
    <name type="common">Pseudomonas stutzeri</name>
    <dbReference type="NCBI Taxonomy" id="316"/>
    <lineage>
        <taxon>Bacteria</taxon>
        <taxon>Pseudomonadati</taxon>
        <taxon>Pseudomonadota</taxon>
        <taxon>Gammaproteobacteria</taxon>
        <taxon>Pseudomonadales</taxon>
        <taxon>Pseudomonadaceae</taxon>
        <taxon>Stutzerimonas</taxon>
    </lineage>
</organism>
<gene>
    <name evidence="2" type="ORF">CXK94_08775</name>
</gene>
<comment type="caution">
    <text evidence="2">The sequence shown here is derived from an EMBL/GenBank/DDBJ whole genome shotgun (WGS) entry which is preliminary data.</text>
</comment>
<feature type="transmembrane region" description="Helical" evidence="1">
    <location>
        <begin position="83"/>
        <end position="102"/>
    </location>
</feature>
<evidence type="ECO:0008006" key="4">
    <source>
        <dbReference type="Google" id="ProtNLM"/>
    </source>
</evidence>
<evidence type="ECO:0000313" key="2">
    <source>
        <dbReference type="EMBL" id="PNG10264.1"/>
    </source>
</evidence>
<feature type="transmembrane region" description="Helical" evidence="1">
    <location>
        <begin position="114"/>
        <end position="137"/>
    </location>
</feature>
<keyword evidence="1" id="KW-0812">Transmembrane</keyword>
<reference evidence="2 3" key="1">
    <citation type="submission" date="2018-01" db="EMBL/GenBank/DDBJ databases">
        <title>Denitrification phenotypes of diverse strains of Pseudomonas stutzeri.</title>
        <authorList>
            <person name="Milligan D.A."/>
            <person name="Bergaust L."/>
            <person name="Bakken L.R."/>
            <person name="Frostegard A."/>
        </authorList>
    </citation>
    <scope>NUCLEOTIDE SEQUENCE [LARGE SCALE GENOMIC DNA]</scope>
    <source>
        <strain evidence="2 3">24a75</strain>
    </source>
</reference>
<dbReference type="RefSeq" id="WP_102894022.1">
    <property type="nucleotide sequence ID" value="NZ_JAMOHU010000019.1"/>
</dbReference>
<accession>A0A2N8T686</accession>
<evidence type="ECO:0000313" key="3">
    <source>
        <dbReference type="Proteomes" id="UP000236023"/>
    </source>
</evidence>
<keyword evidence="1" id="KW-0472">Membrane</keyword>
<evidence type="ECO:0000256" key="1">
    <source>
        <dbReference type="SAM" id="Phobius"/>
    </source>
</evidence>
<feature type="transmembrane region" description="Helical" evidence="1">
    <location>
        <begin position="164"/>
        <end position="185"/>
    </location>
</feature>
<keyword evidence="1" id="KW-1133">Transmembrane helix</keyword>
<protein>
    <recommendedName>
        <fullName evidence="4">Cobalamin ABC transporter</fullName>
    </recommendedName>
</protein>
<dbReference type="AlphaFoldDB" id="A0A2N8T686"/>